<dbReference type="PANTHER" id="PTHR43742:SF9">
    <property type="entry name" value="TETRATHIONATE REDUCTASE SUBUNIT A"/>
    <property type="match status" value="1"/>
</dbReference>
<organism evidence="10">
    <name type="scientific">mine drainage metagenome</name>
    <dbReference type="NCBI Taxonomy" id="410659"/>
    <lineage>
        <taxon>unclassified sequences</taxon>
        <taxon>metagenomes</taxon>
        <taxon>ecological metagenomes</taxon>
    </lineage>
</organism>
<keyword evidence="5" id="KW-0479">Metal-binding</keyword>
<dbReference type="InterPro" id="IPR006657">
    <property type="entry name" value="MoPterin_dinucl-bd_dom"/>
</dbReference>
<dbReference type="GO" id="GO:0016491">
    <property type="term" value="F:oxidoreductase activity"/>
    <property type="evidence" value="ECO:0007669"/>
    <property type="project" value="UniProtKB-KW"/>
</dbReference>
<dbReference type="Pfam" id="PF00384">
    <property type="entry name" value="Molybdopterin"/>
    <property type="match status" value="1"/>
</dbReference>
<dbReference type="Pfam" id="PF01568">
    <property type="entry name" value="Molydop_binding"/>
    <property type="match status" value="1"/>
</dbReference>
<dbReference type="Gene3D" id="3.40.50.740">
    <property type="match status" value="2"/>
</dbReference>
<evidence type="ECO:0000259" key="8">
    <source>
        <dbReference type="Pfam" id="PF00384"/>
    </source>
</evidence>
<dbReference type="GO" id="GO:0051539">
    <property type="term" value="F:4 iron, 4 sulfur cluster binding"/>
    <property type="evidence" value="ECO:0007669"/>
    <property type="project" value="UniProtKB-KW"/>
</dbReference>
<dbReference type="Gene3D" id="3.40.228.10">
    <property type="entry name" value="Dimethylsulfoxide Reductase, domain 2"/>
    <property type="match status" value="1"/>
</dbReference>
<comment type="cofactor">
    <cofactor evidence="1">
        <name>Mo-bis(molybdopterin guanine dinucleotide)</name>
        <dbReference type="ChEBI" id="CHEBI:60539"/>
    </cofactor>
</comment>
<comment type="similarity">
    <text evidence="2">Belongs to the prokaryotic molybdopterin-containing oxidoreductase family.</text>
</comment>
<reference evidence="10" key="1">
    <citation type="submission" date="2016-10" db="EMBL/GenBank/DDBJ databases">
        <title>Sequence of Gallionella enrichment culture.</title>
        <authorList>
            <person name="Poehlein A."/>
            <person name="Muehling M."/>
            <person name="Daniel R."/>
        </authorList>
    </citation>
    <scope>NUCLEOTIDE SEQUENCE</scope>
</reference>
<keyword evidence="3" id="KW-0004">4Fe-4S</keyword>
<evidence type="ECO:0000256" key="3">
    <source>
        <dbReference type="ARBA" id="ARBA00022485"/>
    </source>
</evidence>
<evidence type="ECO:0000256" key="4">
    <source>
        <dbReference type="ARBA" id="ARBA00022505"/>
    </source>
</evidence>
<dbReference type="Gene3D" id="2.20.25.90">
    <property type="entry name" value="ADC-like domains"/>
    <property type="match status" value="1"/>
</dbReference>
<dbReference type="AlphaFoldDB" id="A0A1J5RGR1"/>
<evidence type="ECO:0000256" key="2">
    <source>
        <dbReference type="ARBA" id="ARBA00010312"/>
    </source>
</evidence>
<keyword evidence="7 10" id="KW-0560">Oxidoreductase</keyword>
<dbReference type="InterPro" id="IPR050612">
    <property type="entry name" value="Prok_Mopterin_Oxidored"/>
</dbReference>
<dbReference type="InterPro" id="IPR006656">
    <property type="entry name" value="Mopterin_OxRdtase"/>
</dbReference>
<dbReference type="EC" id="1.8.99.-" evidence="10"/>
<dbReference type="PANTHER" id="PTHR43742">
    <property type="entry name" value="TRIMETHYLAMINE-N-OXIDE REDUCTASE"/>
    <property type="match status" value="1"/>
</dbReference>
<protein>
    <submittedName>
        <fullName evidence="10">Putative dimethyl sulfoxide reductase chain YnfE</fullName>
        <ecNumber evidence="10">1.8.99.-</ecNumber>
    </submittedName>
</protein>
<dbReference type="GO" id="GO:0046872">
    <property type="term" value="F:metal ion binding"/>
    <property type="evidence" value="ECO:0007669"/>
    <property type="project" value="UniProtKB-KW"/>
</dbReference>
<dbReference type="SUPFAM" id="SSF50692">
    <property type="entry name" value="ADC-like"/>
    <property type="match status" value="1"/>
</dbReference>
<evidence type="ECO:0000256" key="6">
    <source>
        <dbReference type="ARBA" id="ARBA00022729"/>
    </source>
</evidence>
<dbReference type="EMBL" id="MLJW01000267">
    <property type="protein sequence ID" value="OIQ91183.1"/>
    <property type="molecule type" value="Genomic_DNA"/>
</dbReference>
<feature type="domain" description="Molybdopterin oxidoreductase" evidence="8">
    <location>
        <begin position="66"/>
        <end position="620"/>
    </location>
</feature>
<dbReference type="GO" id="GO:0043546">
    <property type="term" value="F:molybdopterin cofactor binding"/>
    <property type="evidence" value="ECO:0007669"/>
    <property type="project" value="InterPro"/>
</dbReference>
<dbReference type="PROSITE" id="PS00932">
    <property type="entry name" value="MOLYBDOPTERIN_PROK_3"/>
    <property type="match status" value="1"/>
</dbReference>
<sequence length="909" mass="101198">MTTVTRKVPQYCYQCVAGPDLLTVKVEDGVATEVEPNFAAATVHPGAGKCCVKAYGLIQKTYSPNRLTGPMKRTNPKKGRGEDPGFVPISWDEAFDIIGAKMKEICAKGVVNEHGYPRAAASFGGGGIPTYYMGTFPAFLAAWGPVDFSYGSGQGVSCTHSEHLYGELWHRAFTVCPDTPNCSYVLSFGANIEASGGVVAAWRHGIARERGMKRIQFEPHLSVTGAASAEWVPIKPKTDAAFLFGLIHVLLHEMPRESLDLDFLKQHTGSPYLVGPHGFYLRDPETRKPLLWDLTRNAAVPFDTPDTDPALEGLFTVDALEVGADGEEWQHRGLACETSFTKLVARMQSYTPEWAEQTCDVKSGTVRRIAAEYIEHAQVGATMEVDGELLPLRPVSIHFGRTVNNGWGAYECCWARTLMACLIGGLEVPGGTLGTTVRLNRPATTRQASVKINPDGFMHYPMNPTDKEHWKPSPKIRNAHLTMVPLSANSPWSTALGPTHFSWMFQKESPENWPRVTPPDIWFCYRTNPSISFWDTKELSKRIAEFPFIVAFAYTHDETNHMADILLPERTDIESTQLIRVGGTKFIEQFWDHEGFALRQPAVEPQGDSRDFTDIATELALRAGLLEQYNEAINRGSACVRLTAENYDFALDPKVRHDADTIWDRTCRAASAELTDGRESDGLAWYKEHGMRTRPTSRLSWYLFPELKKKGIRFEMPFQERLYRVGVELGHRLHEHGIQWWDVQLEEYGGLPKVMDFPGIWEKETIKQAGAEALAEYPFWLITSRSMQYAWGSNVGVQLMDEAADNMRGHKGVVINAQKARELGIEDGDLVEVHSYVGTTQGPAVLSQGIRADTLLMMGQFDHWVTPYAKDMKAPSMNSLIPMSMALTDSTGSGADLVRVGVRRLGVAL</sequence>
<accession>A0A1J5RGR1</accession>
<evidence type="ECO:0000259" key="9">
    <source>
        <dbReference type="Pfam" id="PF01568"/>
    </source>
</evidence>
<dbReference type="SUPFAM" id="SSF53706">
    <property type="entry name" value="Formate dehydrogenase/DMSO reductase, domains 1-3"/>
    <property type="match status" value="1"/>
</dbReference>
<evidence type="ECO:0000256" key="1">
    <source>
        <dbReference type="ARBA" id="ARBA00001942"/>
    </source>
</evidence>
<evidence type="ECO:0000313" key="10">
    <source>
        <dbReference type="EMBL" id="OIQ91183.1"/>
    </source>
</evidence>
<dbReference type="InterPro" id="IPR006655">
    <property type="entry name" value="Mopterin_OxRdtase_prok_CS"/>
</dbReference>
<keyword evidence="4" id="KW-0500">Molybdenum</keyword>
<evidence type="ECO:0000256" key="7">
    <source>
        <dbReference type="ARBA" id="ARBA00023002"/>
    </source>
</evidence>
<gene>
    <name evidence="10" type="primary">ynfE_3</name>
    <name evidence="10" type="ORF">GALL_269130</name>
</gene>
<keyword evidence="6" id="KW-0732">Signal</keyword>
<feature type="domain" description="Molybdopterin dinucleotide-binding" evidence="9">
    <location>
        <begin position="779"/>
        <end position="881"/>
    </location>
</feature>
<dbReference type="InterPro" id="IPR009010">
    <property type="entry name" value="Asp_de-COase-like_dom_sf"/>
</dbReference>
<keyword evidence="3" id="KW-0411">Iron-sulfur</keyword>
<evidence type="ECO:0000256" key="5">
    <source>
        <dbReference type="ARBA" id="ARBA00022723"/>
    </source>
</evidence>
<comment type="caution">
    <text evidence="10">The sequence shown here is derived from an EMBL/GenBank/DDBJ whole genome shotgun (WGS) entry which is preliminary data.</text>
</comment>
<proteinExistence type="inferred from homology"/>
<name>A0A1J5RGR1_9ZZZZ</name>
<keyword evidence="3" id="KW-0408">Iron</keyword>
<dbReference type="Gene3D" id="2.40.40.20">
    <property type="match status" value="1"/>
</dbReference>